<proteinExistence type="predicted"/>
<dbReference type="Proteomes" id="UP000266841">
    <property type="component" value="Unassembled WGS sequence"/>
</dbReference>
<dbReference type="OrthoDB" id="413361at2759"/>
<gene>
    <name evidence="1" type="ORF">THAOC_18791</name>
</gene>
<dbReference type="AlphaFoldDB" id="K0S3Z9"/>
<reference evidence="1 2" key="1">
    <citation type="journal article" date="2012" name="Genome Biol.">
        <title>Genome and low-iron response of an oceanic diatom adapted to chronic iron limitation.</title>
        <authorList>
            <person name="Lommer M."/>
            <person name="Specht M."/>
            <person name="Roy A.S."/>
            <person name="Kraemer L."/>
            <person name="Andreson R."/>
            <person name="Gutowska M.A."/>
            <person name="Wolf J."/>
            <person name="Bergner S.V."/>
            <person name="Schilhabel M.B."/>
            <person name="Klostermeier U.C."/>
            <person name="Beiko R.G."/>
            <person name="Rosenstiel P."/>
            <person name="Hippler M."/>
            <person name="Laroche J."/>
        </authorList>
    </citation>
    <scope>NUCLEOTIDE SEQUENCE [LARGE SCALE GENOMIC DNA]</scope>
    <source>
        <strain evidence="1 2">CCMP1005</strain>
    </source>
</reference>
<comment type="caution">
    <text evidence="1">The sequence shown here is derived from an EMBL/GenBank/DDBJ whole genome shotgun (WGS) entry which is preliminary data.</text>
</comment>
<protein>
    <recommendedName>
        <fullName evidence="3">Reverse transcriptase Ty1/copia-type domain-containing protein</fullName>
    </recommendedName>
</protein>
<feature type="non-terminal residue" evidence="1">
    <location>
        <position position="1"/>
    </location>
</feature>
<dbReference type="EMBL" id="AGNL01020679">
    <property type="protein sequence ID" value="EJK60798.1"/>
    <property type="molecule type" value="Genomic_DNA"/>
</dbReference>
<evidence type="ECO:0008006" key="3">
    <source>
        <dbReference type="Google" id="ProtNLM"/>
    </source>
</evidence>
<name>K0S3Z9_THAOC</name>
<evidence type="ECO:0000313" key="2">
    <source>
        <dbReference type="Proteomes" id="UP000266841"/>
    </source>
</evidence>
<keyword evidence="2" id="KW-1185">Reference proteome</keyword>
<sequence length="596" mass="66438">QVFGFAIQTGLWPRGRATCLRLGHVASDVIPTGLWPRGRANGLDKSRFRSSQLQPSARPVGHMTCAPSILLYFHKVGEFFTTAYPVVNTIIDVCGSHYAIGRNRNAGLLPDTRAPTWIYSGMRSRVQGVGGARTLHVPDLIGESGKNDVFDEMEQRPSFFRPYFAAFCRCGIHATQDILWQPFVVGLYVQSLSTMPFDSRKEGAAVLTDHVWRAVRASPLKYCDLLVELMGNAPGRESRPSVLGTVRLYHGTPIWSFVSVSVPFGVDLFLADGNDHGHLGIYVGDFEFPIFLLAFPSAGHISMVATFRIRRAELNIRRTSNGPMPNGVVCHRLTRPWRNGDGSARQQEPVLFDDLTDSKLTPAVWFEPTAVTSPERDFGTMGQKFCAATPKLPDFDYCRLTHEQRRLWGYLAYADDIVARARLPHPGHSVIASTCHSLGVISLAAMAVNGGFFLANGNPQVGLANGHVLNLTETLCGLRQSPRAFWQYLTEKLEANGMKQSEIDHYLFFGEKVICIVYVDDLLFCALEMISTSIEVSVLILKTSMMQLASWESALHYAALTHRYLAMMKVNLHWAISTTRQWLECFCIWQDGGQFL</sequence>
<evidence type="ECO:0000313" key="1">
    <source>
        <dbReference type="EMBL" id="EJK60798.1"/>
    </source>
</evidence>
<accession>K0S3Z9</accession>
<organism evidence="1 2">
    <name type="scientific">Thalassiosira oceanica</name>
    <name type="common">Marine diatom</name>
    <dbReference type="NCBI Taxonomy" id="159749"/>
    <lineage>
        <taxon>Eukaryota</taxon>
        <taxon>Sar</taxon>
        <taxon>Stramenopiles</taxon>
        <taxon>Ochrophyta</taxon>
        <taxon>Bacillariophyta</taxon>
        <taxon>Coscinodiscophyceae</taxon>
        <taxon>Thalassiosirophycidae</taxon>
        <taxon>Thalassiosirales</taxon>
        <taxon>Thalassiosiraceae</taxon>
        <taxon>Thalassiosira</taxon>
    </lineage>
</organism>